<protein>
    <submittedName>
        <fullName evidence="2">Uncharacterized protein</fullName>
    </submittedName>
</protein>
<feature type="compositionally biased region" description="Basic and acidic residues" evidence="1">
    <location>
        <begin position="93"/>
        <end position="106"/>
    </location>
</feature>
<dbReference type="AlphaFoldDB" id="A0AAJ0CHQ4"/>
<feature type="region of interest" description="Disordered" evidence="1">
    <location>
        <begin position="76"/>
        <end position="112"/>
    </location>
</feature>
<reference evidence="2" key="1">
    <citation type="submission" date="2023-06" db="EMBL/GenBank/DDBJ databases">
        <title>Conoideocrella luteorostrata (Hypocreales: Clavicipitaceae), a potential biocontrol fungus for elongate hemlock scale in United States Christmas tree production areas.</title>
        <authorList>
            <person name="Barrett H."/>
            <person name="Lovett B."/>
            <person name="Macias A.M."/>
            <person name="Stajich J.E."/>
            <person name="Kasson M.T."/>
        </authorList>
    </citation>
    <scope>NUCLEOTIDE SEQUENCE</scope>
    <source>
        <strain evidence="2">ARSEF 14590</strain>
    </source>
</reference>
<evidence type="ECO:0000313" key="3">
    <source>
        <dbReference type="Proteomes" id="UP001251528"/>
    </source>
</evidence>
<feature type="region of interest" description="Disordered" evidence="1">
    <location>
        <begin position="159"/>
        <end position="198"/>
    </location>
</feature>
<proteinExistence type="predicted"/>
<comment type="caution">
    <text evidence="2">The sequence shown here is derived from an EMBL/GenBank/DDBJ whole genome shotgun (WGS) entry which is preliminary data.</text>
</comment>
<organism evidence="2 3">
    <name type="scientific">Conoideocrella luteorostrata</name>
    <dbReference type="NCBI Taxonomy" id="1105319"/>
    <lineage>
        <taxon>Eukaryota</taxon>
        <taxon>Fungi</taxon>
        <taxon>Dikarya</taxon>
        <taxon>Ascomycota</taxon>
        <taxon>Pezizomycotina</taxon>
        <taxon>Sordariomycetes</taxon>
        <taxon>Hypocreomycetidae</taxon>
        <taxon>Hypocreales</taxon>
        <taxon>Clavicipitaceae</taxon>
        <taxon>Conoideocrella</taxon>
    </lineage>
</organism>
<feature type="compositionally biased region" description="Basic and acidic residues" evidence="1">
    <location>
        <begin position="346"/>
        <end position="355"/>
    </location>
</feature>
<accession>A0AAJ0CHQ4</accession>
<dbReference type="EMBL" id="JASWJB010000227">
    <property type="protein sequence ID" value="KAK2593125.1"/>
    <property type="molecule type" value="Genomic_DNA"/>
</dbReference>
<evidence type="ECO:0000256" key="1">
    <source>
        <dbReference type="SAM" id="MobiDB-lite"/>
    </source>
</evidence>
<feature type="compositionally biased region" description="Basic residues" evidence="1">
    <location>
        <begin position="319"/>
        <end position="331"/>
    </location>
</feature>
<sequence length="409" mass="44321">MASTPRFRSEDSRVGDSIMVADSALYLPGTGSPNGEQAAPTATGNVAADGATRSSTYVPQFAESAQLILSRIHGMSDNSKPIIGDEASSGMGMRHDSSRGEEKSVSADDSTIPLPTCMVSSQTYQDQIAAVSSCLKRKRGLDSEVPDFTQSTISFPATLSPRPPVVTPLHSSAHLSNDDPKAALQSSKQPLSHSQATSIETDRQQIMFPLAGDITPAKPELVGYYAGQASDLVRTQYFMQKKRTDLLNILSFCDQLHPQLLADIMVSVSKRHPDLPIFDSPDWAKSVHRSSELQLASDFQGGRPAGKPRHGHTLLNPKARQRQKHEKKGLKRLILTQNGEGIPAAEEEKHGEKEVLPPTWPKAGKGLYSDLPPETDDRTFLTDDNDDESFSQFMVDSLGKPTITVSACA</sequence>
<keyword evidence="3" id="KW-1185">Reference proteome</keyword>
<name>A0AAJ0CHQ4_9HYPO</name>
<dbReference type="Proteomes" id="UP001251528">
    <property type="component" value="Unassembled WGS sequence"/>
</dbReference>
<gene>
    <name evidence="2" type="ORF">QQS21_009174</name>
</gene>
<feature type="region of interest" description="Disordered" evidence="1">
    <location>
        <begin position="298"/>
        <end position="378"/>
    </location>
</feature>
<evidence type="ECO:0000313" key="2">
    <source>
        <dbReference type="EMBL" id="KAK2593125.1"/>
    </source>
</evidence>
<feature type="compositionally biased region" description="Polar residues" evidence="1">
    <location>
        <begin position="184"/>
        <end position="198"/>
    </location>
</feature>